<evidence type="ECO:0000259" key="2">
    <source>
        <dbReference type="Pfam" id="PF04151"/>
    </source>
</evidence>
<protein>
    <recommendedName>
        <fullName evidence="2">Peptidase C-terminal archaeal/bacterial domain-containing protein</fullName>
    </recommendedName>
</protein>
<evidence type="ECO:0000313" key="4">
    <source>
        <dbReference type="Proteomes" id="UP000190890"/>
    </source>
</evidence>
<proteinExistence type="predicted"/>
<reference evidence="3 4" key="1">
    <citation type="submission" date="2016-05" db="EMBL/GenBank/DDBJ databases">
        <title>Microbial solvent formation.</title>
        <authorList>
            <person name="Poehlein A."/>
            <person name="Montoya Solano J.D."/>
            <person name="Flitsch S."/>
            <person name="Krabben P."/>
            <person name="Duerre P."/>
            <person name="Daniel R."/>
        </authorList>
    </citation>
    <scope>NUCLEOTIDE SEQUENCE [LARGE SCALE GENOMIC DNA]</scope>
    <source>
        <strain evidence="3 4">DSM 2619</strain>
    </source>
</reference>
<keyword evidence="4" id="KW-1185">Reference proteome</keyword>
<keyword evidence="1" id="KW-0732">Signal</keyword>
<dbReference type="EMBL" id="LZZM01000206">
    <property type="protein sequence ID" value="OOM73980.1"/>
    <property type="molecule type" value="Genomic_DNA"/>
</dbReference>
<accession>A0A1S8T865</accession>
<dbReference type="Proteomes" id="UP000190890">
    <property type="component" value="Unassembled WGS sequence"/>
</dbReference>
<feature type="chain" id="PRO_5013250040" description="Peptidase C-terminal archaeal/bacterial domain-containing protein" evidence="1">
    <location>
        <begin position="25"/>
        <end position="141"/>
    </location>
</feature>
<evidence type="ECO:0000256" key="1">
    <source>
        <dbReference type="SAM" id="SignalP"/>
    </source>
</evidence>
<comment type="caution">
    <text evidence="3">The sequence shown here is derived from an EMBL/GenBank/DDBJ whole genome shotgun (WGS) entry which is preliminary data.</text>
</comment>
<dbReference type="STRING" id="29367.CLPUN_42180"/>
<organism evidence="3 4">
    <name type="scientific">Clostridium puniceum</name>
    <dbReference type="NCBI Taxonomy" id="29367"/>
    <lineage>
        <taxon>Bacteria</taxon>
        <taxon>Bacillati</taxon>
        <taxon>Bacillota</taxon>
        <taxon>Clostridia</taxon>
        <taxon>Eubacteriales</taxon>
        <taxon>Clostridiaceae</taxon>
        <taxon>Clostridium</taxon>
    </lineage>
</organism>
<dbReference type="AlphaFoldDB" id="A0A1S8T865"/>
<evidence type="ECO:0000313" key="3">
    <source>
        <dbReference type="EMBL" id="OOM73980.1"/>
    </source>
</evidence>
<feature type="signal peptide" evidence="1">
    <location>
        <begin position="1"/>
        <end position="24"/>
    </location>
</feature>
<dbReference type="Pfam" id="PF04151">
    <property type="entry name" value="PPC"/>
    <property type="match status" value="1"/>
</dbReference>
<sequence length="141" mass="15645">MKKFLTILALSGIIVTSFPGSVYAKEVNLNTQTNNKTTVVAATGQTYTCSMYFDTVVYRQANKTFDLSAGQSIKISWTSGRPFNIYLRNNTTGNITSFKTSSSSVTYTNMRAGNYTFLASNLPNKKETGTSYTQKFTVKIY</sequence>
<dbReference type="RefSeq" id="WP_077849166.1">
    <property type="nucleotide sequence ID" value="NZ_LZZM01000206.1"/>
</dbReference>
<gene>
    <name evidence="3" type="ORF">CLPUN_42180</name>
</gene>
<feature type="domain" description="Peptidase C-terminal archaeal/bacterial" evidence="2">
    <location>
        <begin position="64"/>
        <end position="117"/>
    </location>
</feature>
<name>A0A1S8T865_9CLOT</name>
<dbReference type="InterPro" id="IPR007280">
    <property type="entry name" value="Peptidase_C_arc/bac"/>
</dbReference>